<accession>A0A329SXV2</accession>
<dbReference type="AlphaFoldDB" id="A0A329SXV2"/>
<evidence type="ECO:0000313" key="2">
    <source>
        <dbReference type="EMBL" id="RAW41953.1"/>
    </source>
</evidence>
<keyword evidence="3" id="KW-1185">Reference proteome</keyword>
<feature type="compositionally biased region" description="Basic residues" evidence="1">
    <location>
        <begin position="167"/>
        <end position="177"/>
    </location>
</feature>
<protein>
    <submittedName>
        <fullName evidence="2">Uncharacterized protein</fullName>
    </submittedName>
</protein>
<reference evidence="2 3" key="1">
    <citation type="submission" date="2018-01" db="EMBL/GenBank/DDBJ databases">
        <title>Draft genome of the strawberry crown rot pathogen Phytophthora cactorum.</title>
        <authorList>
            <person name="Armitage A.D."/>
            <person name="Lysoe E."/>
            <person name="Nellist C.F."/>
            <person name="Harrison R.J."/>
            <person name="Brurberg M.B."/>
        </authorList>
    </citation>
    <scope>NUCLEOTIDE SEQUENCE [LARGE SCALE GENOMIC DNA]</scope>
    <source>
        <strain evidence="2 3">10300</strain>
    </source>
</reference>
<dbReference type="OrthoDB" id="114721at2759"/>
<dbReference type="Proteomes" id="UP000251314">
    <property type="component" value="Unassembled WGS sequence"/>
</dbReference>
<gene>
    <name evidence="2" type="ORF">PC110_g1822</name>
</gene>
<sequence>MFTSLTLMRFFRQHLNVDLREYDIDASVLKYYSDFSTLMEENGLGKILGRYNGRMKLRCTVLGDNLEPKMLREDVQRHLKYECREAKCNDFALFDIIKEKARAQHKYHVLAQDHKAKLDCFAKKDKSPDGTAIRERSPDTARPQLEFRALEALRVLAALMEVPSPKQPRRRLRRPKRAVGITGDRIG</sequence>
<evidence type="ECO:0000313" key="3">
    <source>
        <dbReference type="Proteomes" id="UP000251314"/>
    </source>
</evidence>
<dbReference type="EMBL" id="MJFZ01000022">
    <property type="protein sequence ID" value="RAW41953.1"/>
    <property type="molecule type" value="Genomic_DNA"/>
</dbReference>
<proteinExistence type="predicted"/>
<feature type="region of interest" description="Disordered" evidence="1">
    <location>
        <begin position="164"/>
        <end position="187"/>
    </location>
</feature>
<name>A0A329SXV2_9STRA</name>
<dbReference type="VEuPathDB" id="FungiDB:PC110_g1822"/>
<comment type="caution">
    <text evidence="2">The sequence shown here is derived from an EMBL/GenBank/DDBJ whole genome shotgun (WGS) entry which is preliminary data.</text>
</comment>
<organism evidence="2 3">
    <name type="scientific">Phytophthora cactorum</name>
    <dbReference type="NCBI Taxonomy" id="29920"/>
    <lineage>
        <taxon>Eukaryota</taxon>
        <taxon>Sar</taxon>
        <taxon>Stramenopiles</taxon>
        <taxon>Oomycota</taxon>
        <taxon>Peronosporomycetes</taxon>
        <taxon>Peronosporales</taxon>
        <taxon>Peronosporaceae</taxon>
        <taxon>Phytophthora</taxon>
    </lineage>
</organism>
<evidence type="ECO:0000256" key="1">
    <source>
        <dbReference type="SAM" id="MobiDB-lite"/>
    </source>
</evidence>